<dbReference type="GO" id="GO:0061630">
    <property type="term" value="F:ubiquitin protein ligase activity"/>
    <property type="evidence" value="ECO:0007669"/>
    <property type="project" value="UniProtKB-EC"/>
</dbReference>
<dbReference type="InterPro" id="IPR017907">
    <property type="entry name" value="Znf_RING_CS"/>
</dbReference>
<keyword evidence="7" id="KW-0808">Transferase</keyword>
<dbReference type="EC" id="2.3.2.31" evidence="6"/>
<evidence type="ECO:0000256" key="8">
    <source>
        <dbReference type="ARBA" id="ARBA00022723"/>
    </source>
</evidence>
<gene>
    <name evidence="18" type="primary">LOC116204281</name>
</gene>
<evidence type="ECO:0000256" key="7">
    <source>
        <dbReference type="ARBA" id="ARBA00022679"/>
    </source>
</evidence>
<dbReference type="PROSITE" id="PS00518">
    <property type="entry name" value="ZF_RING_1"/>
    <property type="match status" value="1"/>
</dbReference>
<feature type="compositionally biased region" description="Low complexity" evidence="14">
    <location>
        <begin position="29"/>
        <end position="65"/>
    </location>
</feature>
<comment type="catalytic activity">
    <reaction evidence="1">
        <text>[E2 ubiquitin-conjugating enzyme]-S-ubiquitinyl-L-cysteine + [acceptor protein]-L-lysine = [E2 ubiquitin-conjugating enzyme]-L-cysteine + [acceptor protein]-N(6)-ubiquitinyl-L-lysine.</text>
        <dbReference type="EC" id="2.3.2.31"/>
    </reaction>
</comment>
<dbReference type="SMART" id="SM00647">
    <property type="entry name" value="IBR"/>
    <property type="match status" value="2"/>
</dbReference>
<dbReference type="PROSITE" id="PS50089">
    <property type="entry name" value="ZF_RING_2"/>
    <property type="match status" value="1"/>
</dbReference>
<evidence type="ECO:0000256" key="13">
    <source>
        <dbReference type="PROSITE-ProRule" id="PRU00175"/>
    </source>
</evidence>
<feature type="compositionally biased region" description="Polar residues" evidence="14">
    <location>
        <begin position="106"/>
        <end position="128"/>
    </location>
</feature>
<feature type="domain" description="RING-type" evidence="16">
    <location>
        <begin position="209"/>
        <end position="408"/>
    </location>
</feature>
<feature type="domain" description="RING-type" evidence="15">
    <location>
        <begin position="213"/>
        <end position="259"/>
    </location>
</feature>
<sequence>MKKSGRAVSVRNFNSSSPYSDSDSESESGSESSSLDSYSRGYSDSSSLSPNFDSGSDPVSPSSDSYSDHYSDSGFYPWSPYSDSNLYRSSNSSSSYSHLNSDTNSESPSSHPYSDLSPSGTGSESSLDSYGRLSFSDPDSDSKLHLGQHAAKRNDNQVSHIKRECRNKRKAEESSWELHTLKRGKDGLQTAGQQSTKLTDGSTDSRGPSDSFCRICMEEKEADEMFIVSTACSHSFCSICIIKHVSNKIKENLETVCCPGNGCKNVVEIDSCGRILPSEVLSHWEKLLCEATIPEHQKYYCPFRDCSVMLVNDTEELIRRSECPYCHRMFCTQCRMPWHEGGECNRLRKLTKDEHHTSTEHEIKGRRCPRCNFYLERKSGRCHMKCRCNFRFCCNCGATWTDCCCKKK</sequence>
<accession>A0A6P8D536</accession>
<dbReference type="PANTHER" id="PTHR11685">
    <property type="entry name" value="RBR FAMILY RING FINGER AND IBR DOMAIN-CONTAINING"/>
    <property type="match status" value="1"/>
</dbReference>
<comment type="pathway">
    <text evidence="4">Protein modification; protein ubiquitination.</text>
</comment>
<name>A0A6P8D536_PUNGR</name>
<evidence type="ECO:0000256" key="12">
    <source>
        <dbReference type="ARBA" id="ARBA00022833"/>
    </source>
</evidence>
<evidence type="ECO:0000256" key="3">
    <source>
        <dbReference type="ARBA" id="ARBA00003976"/>
    </source>
</evidence>
<evidence type="ECO:0000256" key="6">
    <source>
        <dbReference type="ARBA" id="ARBA00012251"/>
    </source>
</evidence>
<dbReference type="Pfam" id="PF01485">
    <property type="entry name" value="IBR"/>
    <property type="match status" value="1"/>
</dbReference>
<evidence type="ECO:0000256" key="1">
    <source>
        <dbReference type="ARBA" id="ARBA00001798"/>
    </source>
</evidence>
<keyword evidence="8" id="KW-0479">Metal-binding</keyword>
<reference evidence="17" key="1">
    <citation type="journal article" date="2020" name="Plant Biotechnol. J.">
        <title>The pomegranate (Punica granatum L.) draft genome dissects genetic divergence between soft- and hard-seeded cultivars.</title>
        <authorList>
            <person name="Luo X."/>
            <person name="Li H."/>
            <person name="Wu Z."/>
            <person name="Yao W."/>
            <person name="Zhao P."/>
            <person name="Cao D."/>
            <person name="Yu H."/>
            <person name="Li K."/>
            <person name="Poudel K."/>
            <person name="Zhao D."/>
            <person name="Zhang F."/>
            <person name="Xia X."/>
            <person name="Chen L."/>
            <person name="Wang Q."/>
            <person name="Jing D."/>
            <person name="Cao S."/>
        </authorList>
    </citation>
    <scope>NUCLEOTIDE SEQUENCE [LARGE SCALE GENOMIC DNA]</scope>
    <source>
        <strain evidence="17">cv. Tunisia</strain>
    </source>
</reference>
<organism evidence="17 18">
    <name type="scientific">Punica granatum</name>
    <name type="common">Pomegranate</name>
    <dbReference type="NCBI Taxonomy" id="22663"/>
    <lineage>
        <taxon>Eukaryota</taxon>
        <taxon>Viridiplantae</taxon>
        <taxon>Streptophyta</taxon>
        <taxon>Embryophyta</taxon>
        <taxon>Tracheophyta</taxon>
        <taxon>Spermatophyta</taxon>
        <taxon>Magnoliopsida</taxon>
        <taxon>eudicotyledons</taxon>
        <taxon>Gunneridae</taxon>
        <taxon>Pentapetalae</taxon>
        <taxon>rosids</taxon>
        <taxon>malvids</taxon>
        <taxon>Myrtales</taxon>
        <taxon>Lythraceae</taxon>
        <taxon>Punica</taxon>
    </lineage>
</organism>
<evidence type="ECO:0000256" key="14">
    <source>
        <dbReference type="SAM" id="MobiDB-lite"/>
    </source>
</evidence>
<dbReference type="GO" id="GO:0008270">
    <property type="term" value="F:zinc ion binding"/>
    <property type="evidence" value="ECO:0007669"/>
    <property type="project" value="UniProtKB-KW"/>
</dbReference>
<dbReference type="Gene3D" id="3.30.40.10">
    <property type="entry name" value="Zinc/RING finger domain, C3HC4 (zinc finger)"/>
    <property type="match status" value="1"/>
</dbReference>
<dbReference type="InterPro" id="IPR001841">
    <property type="entry name" value="Znf_RING"/>
</dbReference>
<dbReference type="FunFam" id="3.30.40.10:FF:000230">
    <property type="entry name" value="RBR-type E3 ubiquitin transferase"/>
    <property type="match status" value="1"/>
</dbReference>
<dbReference type="InterPro" id="IPR018957">
    <property type="entry name" value="Znf_C3HC4_RING-type"/>
</dbReference>
<evidence type="ECO:0000256" key="5">
    <source>
        <dbReference type="ARBA" id="ARBA00005884"/>
    </source>
</evidence>
<dbReference type="InterPro" id="IPR044066">
    <property type="entry name" value="TRIAD_supradom"/>
</dbReference>
<evidence type="ECO:0000256" key="9">
    <source>
        <dbReference type="ARBA" id="ARBA00022737"/>
    </source>
</evidence>
<protein>
    <recommendedName>
        <fullName evidence="6">RBR-type E3 ubiquitin transferase</fullName>
        <ecNumber evidence="6">2.3.2.31</ecNumber>
    </recommendedName>
</protein>
<evidence type="ECO:0000313" key="17">
    <source>
        <dbReference type="Proteomes" id="UP000515151"/>
    </source>
</evidence>
<dbReference type="PROSITE" id="PS51873">
    <property type="entry name" value="TRIAD"/>
    <property type="match status" value="1"/>
</dbReference>
<dbReference type="InterPro" id="IPR031127">
    <property type="entry name" value="E3_UB_ligase_RBR"/>
</dbReference>
<feature type="region of interest" description="Disordered" evidence="14">
    <location>
        <begin position="87"/>
        <end position="209"/>
    </location>
</feature>
<feature type="compositionally biased region" description="Low complexity" evidence="14">
    <location>
        <begin position="87"/>
        <end position="105"/>
    </location>
</feature>
<reference evidence="18" key="2">
    <citation type="submission" date="2025-08" db="UniProtKB">
        <authorList>
            <consortium name="RefSeq"/>
        </authorList>
    </citation>
    <scope>IDENTIFICATION</scope>
    <source>
        <tissue evidence="18">Leaf</tissue>
    </source>
</reference>
<evidence type="ECO:0000259" key="16">
    <source>
        <dbReference type="PROSITE" id="PS51873"/>
    </source>
</evidence>
<dbReference type="GO" id="GO:0016567">
    <property type="term" value="P:protein ubiquitination"/>
    <property type="evidence" value="ECO:0007669"/>
    <property type="project" value="UniProtKB-UniPathway"/>
</dbReference>
<evidence type="ECO:0000256" key="2">
    <source>
        <dbReference type="ARBA" id="ARBA00001947"/>
    </source>
</evidence>
<dbReference type="AlphaFoldDB" id="A0A6P8D536"/>
<feature type="region of interest" description="Disordered" evidence="14">
    <location>
        <begin position="1"/>
        <end position="70"/>
    </location>
</feature>
<comment type="cofactor">
    <cofactor evidence="2">
        <name>Zn(2+)</name>
        <dbReference type="ChEBI" id="CHEBI:29105"/>
    </cofactor>
</comment>
<dbReference type="InterPro" id="IPR002867">
    <property type="entry name" value="IBR_dom"/>
</dbReference>
<dbReference type="OrthoDB" id="10009520at2759"/>
<comment type="similarity">
    <text evidence="5">Belongs to the RBR family. Ariadne subfamily.</text>
</comment>
<dbReference type="InterPro" id="IPR013083">
    <property type="entry name" value="Znf_RING/FYVE/PHD"/>
</dbReference>
<evidence type="ECO:0000259" key="15">
    <source>
        <dbReference type="PROSITE" id="PS50089"/>
    </source>
</evidence>
<evidence type="ECO:0000256" key="11">
    <source>
        <dbReference type="ARBA" id="ARBA00022786"/>
    </source>
</evidence>
<dbReference type="Pfam" id="PF00097">
    <property type="entry name" value="zf-C3HC4"/>
    <property type="match status" value="1"/>
</dbReference>
<keyword evidence="11" id="KW-0833">Ubl conjugation pathway</keyword>
<evidence type="ECO:0000256" key="10">
    <source>
        <dbReference type="ARBA" id="ARBA00022771"/>
    </source>
</evidence>
<dbReference type="SUPFAM" id="SSF57850">
    <property type="entry name" value="RING/U-box"/>
    <property type="match status" value="3"/>
</dbReference>
<proteinExistence type="inferred from homology"/>
<keyword evidence="12" id="KW-0862">Zinc</keyword>
<evidence type="ECO:0000313" key="18">
    <source>
        <dbReference type="RefSeq" id="XP_031392217.1"/>
    </source>
</evidence>
<dbReference type="RefSeq" id="XP_031392217.1">
    <property type="nucleotide sequence ID" value="XM_031536357.1"/>
</dbReference>
<keyword evidence="9" id="KW-0677">Repeat</keyword>
<feature type="compositionally biased region" description="Polar residues" evidence="14">
    <location>
        <begin position="190"/>
        <end position="208"/>
    </location>
</feature>
<dbReference type="GeneID" id="116204281"/>
<comment type="function">
    <text evidence="3">Might act as an E3 ubiquitin-protein ligase, or as part of E3 complex, which accepts ubiquitin from specific E2 ubiquitin-conjugating enzymes and then transfers it to substrates.</text>
</comment>
<keyword evidence="17" id="KW-1185">Reference proteome</keyword>
<dbReference type="UniPathway" id="UPA00143"/>
<keyword evidence="10 13" id="KW-0863">Zinc-finger</keyword>
<dbReference type="Proteomes" id="UP000515151">
    <property type="component" value="Chromosome 4"/>
</dbReference>
<evidence type="ECO:0000256" key="4">
    <source>
        <dbReference type="ARBA" id="ARBA00004906"/>
    </source>
</evidence>